<organism evidence="9 10">
    <name type="scientific">Filimonas lacunae</name>
    <dbReference type="NCBI Taxonomy" id="477680"/>
    <lineage>
        <taxon>Bacteria</taxon>
        <taxon>Pseudomonadati</taxon>
        <taxon>Bacteroidota</taxon>
        <taxon>Chitinophagia</taxon>
        <taxon>Chitinophagales</taxon>
        <taxon>Chitinophagaceae</taxon>
        <taxon>Filimonas</taxon>
    </lineage>
</organism>
<dbReference type="FunFam" id="3.40.50.300:FF:000006">
    <property type="entry name" value="DNA-binding transcriptional regulator NtrC"/>
    <property type="match status" value="1"/>
</dbReference>
<dbReference type="InterPro" id="IPR001789">
    <property type="entry name" value="Sig_transdc_resp-reg_receiver"/>
</dbReference>
<evidence type="ECO:0000256" key="4">
    <source>
        <dbReference type="ARBA" id="ARBA00023125"/>
    </source>
</evidence>
<dbReference type="EMBL" id="FTOR01000005">
    <property type="protein sequence ID" value="SIT21890.1"/>
    <property type="molecule type" value="Genomic_DNA"/>
</dbReference>
<dbReference type="GO" id="GO:0000160">
    <property type="term" value="P:phosphorelay signal transduction system"/>
    <property type="evidence" value="ECO:0007669"/>
    <property type="project" value="InterPro"/>
</dbReference>
<dbReference type="GO" id="GO:0005524">
    <property type="term" value="F:ATP binding"/>
    <property type="evidence" value="ECO:0007669"/>
    <property type="project" value="UniProtKB-KW"/>
</dbReference>
<dbReference type="Pfam" id="PF25601">
    <property type="entry name" value="AAA_lid_14"/>
    <property type="match status" value="1"/>
</dbReference>
<evidence type="ECO:0000256" key="1">
    <source>
        <dbReference type="ARBA" id="ARBA00022741"/>
    </source>
</evidence>
<dbReference type="SUPFAM" id="SSF46689">
    <property type="entry name" value="Homeodomain-like"/>
    <property type="match status" value="1"/>
</dbReference>
<evidence type="ECO:0000256" key="6">
    <source>
        <dbReference type="PROSITE-ProRule" id="PRU00169"/>
    </source>
</evidence>
<dbReference type="STRING" id="477680.SAMN05421788_105204"/>
<dbReference type="InterPro" id="IPR027417">
    <property type="entry name" value="P-loop_NTPase"/>
</dbReference>
<dbReference type="Pfam" id="PF00158">
    <property type="entry name" value="Sigma54_activat"/>
    <property type="match status" value="1"/>
</dbReference>
<dbReference type="Gene3D" id="3.40.50.300">
    <property type="entry name" value="P-loop containing nucleotide triphosphate hydrolases"/>
    <property type="match status" value="1"/>
</dbReference>
<dbReference type="Gene3D" id="1.10.8.60">
    <property type="match status" value="1"/>
</dbReference>
<proteinExistence type="predicted"/>
<dbReference type="InterPro" id="IPR009057">
    <property type="entry name" value="Homeodomain-like_sf"/>
</dbReference>
<dbReference type="CDD" id="cd17534">
    <property type="entry name" value="REC_DC-like"/>
    <property type="match status" value="1"/>
</dbReference>
<dbReference type="SUPFAM" id="SSF52172">
    <property type="entry name" value="CheY-like"/>
    <property type="match status" value="1"/>
</dbReference>
<name>A0A173MD16_9BACT</name>
<dbReference type="Proteomes" id="UP000186917">
    <property type="component" value="Unassembled WGS sequence"/>
</dbReference>
<gene>
    <name evidence="9" type="ORF">SAMN05421788_105204</name>
</gene>
<dbReference type="SMART" id="SM00448">
    <property type="entry name" value="REC"/>
    <property type="match status" value="1"/>
</dbReference>
<dbReference type="PROSITE" id="PS50045">
    <property type="entry name" value="SIGMA54_INTERACT_4"/>
    <property type="match status" value="1"/>
</dbReference>
<dbReference type="GO" id="GO:0003677">
    <property type="term" value="F:DNA binding"/>
    <property type="evidence" value="ECO:0007669"/>
    <property type="project" value="UniProtKB-KW"/>
</dbReference>
<sequence length="665" mass="74843">MLHSFILKQQITMNKKLLIVEDEFVVANDLQLILTQAGYAITGIAASAEEAEEYLQKQTPDLVILDIRLNGKRSGIALARKLKHENIAFIYLSANSNQKVLEEAKATEPYGFLVKPFREKDLLIALDIAWYRHTHSLESKLRNEERLQIKLTEINKEEGDVQQKIRKLAGVIQSFIPFDFIAAGVRPLNTEKFSDIGYLRVGFDEYQLIGEKELITITGLHKDALYSVIENSHADRDAGIYNSEKSVDNSGNHSLQRMLLDGLRLDTYLVFPVAAGYGLSIHYFFYSRQPGIYNQSHIAFLNRIKTWLANLSEKIIYYETSVPEYNKLSVPPGEEQADAAFCPGFKSIIGNHHLLLAALDLATQVAPYSTSVLILGESGTGKEKVAESIHALSNRNKGPFIKVNCAAIPVTLVESELFGHEKGAFTGAIEKRKGKFELADNGTIFLDEIGELPLAIQVKLLRVLQEREIEHVGGSVPVKVNVRIVTATNRDLEKEVAEGRFRLDLYYRLNVFPITLPPLRERKTDIEALSVFFGNKFCKAFNKPFHGIADAMLQKIHAYSWPGNIRELENVIEQSVVLNDGRTKLQLMREFSPAIVDSNEKPGIHTFDEVRHVQQETERAYIASVLQKTKGRIRGVNGAAELLNIKPTTLESKMAKLNIKKQDFN</sequence>
<evidence type="ECO:0000259" key="7">
    <source>
        <dbReference type="PROSITE" id="PS50045"/>
    </source>
</evidence>
<dbReference type="Pfam" id="PF00072">
    <property type="entry name" value="Response_reg"/>
    <property type="match status" value="1"/>
</dbReference>
<protein>
    <submittedName>
        <fullName evidence="9">Regulatory protein, Fis family</fullName>
    </submittedName>
</protein>
<keyword evidence="1" id="KW-0547">Nucleotide-binding</keyword>
<evidence type="ECO:0000259" key="8">
    <source>
        <dbReference type="PROSITE" id="PS50110"/>
    </source>
</evidence>
<dbReference type="PROSITE" id="PS00675">
    <property type="entry name" value="SIGMA54_INTERACT_1"/>
    <property type="match status" value="1"/>
</dbReference>
<dbReference type="PROSITE" id="PS00676">
    <property type="entry name" value="SIGMA54_INTERACT_2"/>
    <property type="match status" value="1"/>
</dbReference>
<dbReference type="InterPro" id="IPR025944">
    <property type="entry name" value="Sigma_54_int_dom_CS"/>
</dbReference>
<dbReference type="InterPro" id="IPR002078">
    <property type="entry name" value="Sigma_54_int"/>
</dbReference>
<feature type="domain" description="Response regulatory" evidence="8">
    <location>
        <begin position="16"/>
        <end position="130"/>
    </location>
</feature>
<dbReference type="Gene3D" id="1.10.10.60">
    <property type="entry name" value="Homeodomain-like"/>
    <property type="match status" value="1"/>
</dbReference>
<reference evidence="10" key="1">
    <citation type="submission" date="2017-01" db="EMBL/GenBank/DDBJ databases">
        <authorList>
            <person name="Varghese N."/>
            <person name="Submissions S."/>
        </authorList>
    </citation>
    <scope>NUCLEOTIDE SEQUENCE [LARGE SCALE GENOMIC DNA]</scope>
    <source>
        <strain evidence="10">DSM 21054</strain>
    </source>
</reference>
<dbReference type="SMART" id="SM00382">
    <property type="entry name" value="AAA"/>
    <property type="match status" value="1"/>
</dbReference>
<dbReference type="PROSITE" id="PS00688">
    <property type="entry name" value="SIGMA54_INTERACT_3"/>
    <property type="match status" value="1"/>
</dbReference>
<keyword evidence="10" id="KW-1185">Reference proteome</keyword>
<evidence type="ECO:0000313" key="10">
    <source>
        <dbReference type="Proteomes" id="UP000186917"/>
    </source>
</evidence>
<dbReference type="GO" id="GO:0006355">
    <property type="term" value="P:regulation of DNA-templated transcription"/>
    <property type="evidence" value="ECO:0007669"/>
    <property type="project" value="InterPro"/>
</dbReference>
<evidence type="ECO:0000256" key="3">
    <source>
        <dbReference type="ARBA" id="ARBA00023015"/>
    </source>
</evidence>
<dbReference type="InterPro" id="IPR003593">
    <property type="entry name" value="AAA+_ATPase"/>
</dbReference>
<evidence type="ECO:0000256" key="5">
    <source>
        <dbReference type="ARBA" id="ARBA00023163"/>
    </source>
</evidence>
<keyword evidence="3" id="KW-0805">Transcription regulation</keyword>
<dbReference type="AlphaFoldDB" id="A0A173MD16"/>
<dbReference type="CDD" id="cd00009">
    <property type="entry name" value="AAA"/>
    <property type="match status" value="1"/>
</dbReference>
<dbReference type="KEGG" id="fln:FLA_1348"/>
<dbReference type="InterPro" id="IPR058031">
    <property type="entry name" value="AAA_lid_NorR"/>
</dbReference>
<dbReference type="Gene3D" id="3.40.50.2300">
    <property type="match status" value="1"/>
</dbReference>
<dbReference type="InterPro" id="IPR025943">
    <property type="entry name" value="Sigma_54_int_dom_ATP-bd_2"/>
</dbReference>
<dbReference type="InterPro" id="IPR011006">
    <property type="entry name" value="CheY-like_superfamily"/>
</dbReference>
<keyword evidence="4" id="KW-0238">DNA-binding</keyword>
<feature type="modified residue" description="4-aspartylphosphate" evidence="6">
    <location>
        <position position="66"/>
    </location>
</feature>
<dbReference type="SUPFAM" id="SSF52540">
    <property type="entry name" value="P-loop containing nucleoside triphosphate hydrolases"/>
    <property type="match status" value="1"/>
</dbReference>
<evidence type="ECO:0000256" key="2">
    <source>
        <dbReference type="ARBA" id="ARBA00022840"/>
    </source>
</evidence>
<dbReference type="PROSITE" id="PS50110">
    <property type="entry name" value="RESPONSE_REGULATORY"/>
    <property type="match status" value="1"/>
</dbReference>
<dbReference type="InterPro" id="IPR025662">
    <property type="entry name" value="Sigma_54_int_dom_ATP-bd_1"/>
</dbReference>
<accession>A0A173MD16</accession>
<keyword evidence="6" id="KW-0597">Phosphoprotein</keyword>
<keyword evidence="2" id="KW-0067">ATP-binding</keyword>
<keyword evidence="5" id="KW-0804">Transcription</keyword>
<feature type="domain" description="Sigma-54 factor interaction" evidence="7">
    <location>
        <begin position="348"/>
        <end position="577"/>
    </location>
</feature>
<dbReference type="PANTHER" id="PTHR32071">
    <property type="entry name" value="TRANSCRIPTIONAL REGULATORY PROTEIN"/>
    <property type="match status" value="1"/>
</dbReference>
<evidence type="ECO:0000313" key="9">
    <source>
        <dbReference type="EMBL" id="SIT21890.1"/>
    </source>
</evidence>